<dbReference type="RefSeq" id="WP_132875312.1">
    <property type="nucleotide sequence ID" value="NZ_SLXQ01000001.1"/>
</dbReference>
<name>A0A4R2RAM0_9PSEU</name>
<reference evidence="1 2" key="1">
    <citation type="submission" date="2019-03" db="EMBL/GenBank/DDBJ databases">
        <title>Genomic Encyclopedia of Type Strains, Phase IV (KMG-IV): sequencing the most valuable type-strain genomes for metagenomic binning, comparative biology and taxonomic classification.</title>
        <authorList>
            <person name="Goeker M."/>
        </authorList>
    </citation>
    <scope>NUCLEOTIDE SEQUENCE [LARGE SCALE GENOMIC DNA]</scope>
    <source>
        <strain evidence="1 2">DSM 45765</strain>
    </source>
</reference>
<dbReference type="EMBL" id="SLXQ01000001">
    <property type="protein sequence ID" value="TCP56751.1"/>
    <property type="molecule type" value="Genomic_DNA"/>
</dbReference>
<dbReference type="AlphaFoldDB" id="A0A4R2RAM0"/>
<organism evidence="1 2">
    <name type="scientific">Tamaricihabitans halophyticus</name>
    <dbReference type="NCBI Taxonomy" id="1262583"/>
    <lineage>
        <taxon>Bacteria</taxon>
        <taxon>Bacillati</taxon>
        <taxon>Actinomycetota</taxon>
        <taxon>Actinomycetes</taxon>
        <taxon>Pseudonocardiales</taxon>
        <taxon>Pseudonocardiaceae</taxon>
        <taxon>Tamaricihabitans</taxon>
    </lineage>
</organism>
<accession>A0A4R2RAM0</accession>
<evidence type="ECO:0000313" key="2">
    <source>
        <dbReference type="Proteomes" id="UP000294911"/>
    </source>
</evidence>
<evidence type="ECO:0000313" key="1">
    <source>
        <dbReference type="EMBL" id="TCP56751.1"/>
    </source>
</evidence>
<protein>
    <submittedName>
        <fullName evidence="1">Uncharacterized protein</fullName>
    </submittedName>
</protein>
<proteinExistence type="predicted"/>
<gene>
    <name evidence="1" type="ORF">EV191_101697</name>
</gene>
<keyword evidence="2" id="KW-1185">Reference proteome</keyword>
<sequence>MIEQLVDATDRSDTADDEISELSDRELVTMLAGTVAEIRQVQDRSLWMLATCLAHGITFGYPDLVAFLRARLGISEQAARARVAQAKALLDAEG</sequence>
<comment type="caution">
    <text evidence="1">The sequence shown here is derived from an EMBL/GenBank/DDBJ whole genome shotgun (WGS) entry which is preliminary data.</text>
</comment>
<dbReference type="Proteomes" id="UP000294911">
    <property type="component" value="Unassembled WGS sequence"/>
</dbReference>